<name>I0YVE3_COCSC</name>
<dbReference type="InterPro" id="IPR052060">
    <property type="entry name" value="Bromo_WD_repeat"/>
</dbReference>
<dbReference type="PANTHER" id="PTHR16266:SF17">
    <property type="entry name" value="BRWD3"/>
    <property type="match status" value="1"/>
</dbReference>
<dbReference type="Pfam" id="PF00400">
    <property type="entry name" value="WD40"/>
    <property type="match status" value="5"/>
</dbReference>
<keyword evidence="3 4" id="KW-0103">Bromodomain</keyword>
<comment type="caution">
    <text evidence="8">The sequence shown here is derived from an EMBL/GenBank/DDBJ whole genome shotgun (WGS) entry which is preliminary data.</text>
</comment>
<feature type="compositionally biased region" description="Low complexity" evidence="6">
    <location>
        <begin position="288"/>
        <end position="306"/>
    </location>
</feature>
<evidence type="ECO:0000256" key="6">
    <source>
        <dbReference type="SAM" id="MobiDB-lite"/>
    </source>
</evidence>
<evidence type="ECO:0000256" key="4">
    <source>
        <dbReference type="PROSITE-ProRule" id="PRU00035"/>
    </source>
</evidence>
<dbReference type="InterPro" id="IPR015943">
    <property type="entry name" value="WD40/YVTN_repeat-like_dom_sf"/>
</dbReference>
<dbReference type="SMART" id="SM00320">
    <property type="entry name" value="WD40"/>
    <property type="match status" value="7"/>
</dbReference>
<dbReference type="KEGG" id="csl:COCSUDRAFT_56052"/>
<dbReference type="Gene3D" id="2.130.10.10">
    <property type="entry name" value="YVTN repeat-like/Quinoprotein amine dehydrogenase"/>
    <property type="match status" value="3"/>
</dbReference>
<feature type="compositionally biased region" description="Low complexity" evidence="6">
    <location>
        <begin position="1543"/>
        <end position="1560"/>
    </location>
</feature>
<dbReference type="InterPro" id="IPR057451">
    <property type="entry name" value="BRWD/PHIP_AD"/>
</dbReference>
<keyword evidence="9" id="KW-1185">Reference proteome</keyword>
<dbReference type="GO" id="GO:0007010">
    <property type="term" value="P:cytoskeleton organization"/>
    <property type="evidence" value="ECO:0007669"/>
    <property type="project" value="TreeGrafter"/>
</dbReference>
<feature type="compositionally biased region" description="Acidic residues" evidence="6">
    <location>
        <begin position="1336"/>
        <end position="1360"/>
    </location>
</feature>
<feature type="compositionally biased region" description="Low complexity" evidence="6">
    <location>
        <begin position="811"/>
        <end position="821"/>
    </location>
</feature>
<feature type="region of interest" description="Disordered" evidence="6">
    <location>
        <begin position="277"/>
        <end position="323"/>
    </location>
</feature>
<evidence type="ECO:0000313" key="8">
    <source>
        <dbReference type="EMBL" id="EIE22362.1"/>
    </source>
</evidence>
<accession>I0YVE3</accession>
<dbReference type="GO" id="GO:0005634">
    <property type="term" value="C:nucleus"/>
    <property type="evidence" value="ECO:0007669"/>
    <property type="project" value="TreeGrafter"/>
</dbReference>
<dbReference type="OrthoDB" id="512384at2759"/>
<dbReference type="STRING" id="574566.I0YVE3"/>
<evidence type="ECO:0000256" key="3">
    <source>
        <dbReference type="ARBA" id="ARBA00023117"/>
    </source>
</evidence>
<dbReference type="Proteomes" id="UP000007264">
    <property type="component" value="Unassembled WGS sequence"/>
</dbReference>
<dbReference type="CDD" id="cd00200">
    <property type="entry name" value="WD40"/>
    <property type="match status" value="1"/>
</dbReference>
<proteinExistence type="predicted"/>
<feature type="repeat" description="WD" evidence="5">
    <location>
        <begin position="129"/>
        <end position="170"/>
    </location>
</feature>
<feature type="compositionally biased region" description="Low complexity" evidence="6">
    <location>
        <begin position="1490"/>
        <end position="1502"/>
    </location>
</feature>
<feature type="region of interest" description="Disordered" evidence="6">
    <location>
        <begin position="1446"/>
        <end position="1502"/>
    </location>
</feature>
<feature type="compositionally biased region" description="Basic residues" evidence="6">
    <location>
        <begin position="1402"/>
        <end position="1413"/>
    </location>
</feature>
<dbReference type="PROSITE" id="PS50294">
    <property type="entry name" value="WD_REPEATS_REGION"/>
    <property type="match status" value="2"/>
</dbReference>
<dbReference type="RefSeq" id="XP_005646906.1">
    <property type="nucleotide sequence ID" value="XM_005646849.1"/>
</dbReference>
<evidence type="ECO:0000259" key="7">
    <source>
        <dbReference type="PROSITE" id="PS50014"/>
    </source>
</evidence>
<feature type="compositionally biased region" description="Basic residues" evidence="6">
    <location>
        <begin position="1365"/>
        <end position="1378"/>
    </location>
</feature>
<evidence type="ECO:0000313" key="9">
    <source>
        <dbReference type="Proteomes" id="UP000007264"/>
    </source>
</evidence>
<feature type="repeat" description="WD" evidence="5">
    <location>
        <begin position="417"/>
        <end position="436"/>
    </location>
</feature>
<dbReference type="InterPro" id="IPR036322">
    <property type="entry name" value="WD40_repeat_dom_sf"/>
</dbReference>
<dbReference type="Gene3D" id="1.20.920.10">
    <property type="entry name" value="Bromodomain-like"/>
    <property type="match status" value="1"/>
</dbReference>
<dbReference type="SUPFAM" id="SSF47370">
    <property type="entry name" value="Bromodomain"/>
    <property type="match status" value="1"/>
</dbReference>
<dbReference type="GO" id="GO:0008360">
    <property type="term" value="P:regulation of cell shape"/>
    <property type="evidence" value="ECO:0007669"/>
    <property type="project" value="TreeGrafter"/>
</dbReference>
<keyword evidence="1 5" id="KW-0853">WD repeat</keyword>
<dbReference type="PANTHER" id="PTHR16266">
    <property type="entry name" value="WD REPEAT DOMAIN 9"/>
    <property type="match status" value="1"/>
</dbReference>
<feature type="region of interest" description="Disordered" evidence="6">
    <location>
        <begin position="808"/>
        <end position="964"/>
    </location>
</feature>
<dbReference type="PROSITE" id="PS50082">
    <property type="entry name" value="WD_REPEATS_2"/>
    <property type="match status" value="5"/>
</dbReference>
<feature type="repeat" description="WD" evidence="5">
    <location>
        <begin position="216"/>
        <end position="258"/>
    </location>
</feature>
<feature type="domain" description="Bromo" evidence="7">
    <location>
        <begin position="1260"/>
        <end position="1310"/>
    </location>
</feature>
<dbReference type="PRINTS" id="PR00320">
    <property type="entry name" value="GPROTEINBRPT"/>
</dbReference>
<sequence>MSVVSGARHGLTYEELKERFSHVPQTWLQQLLAVLSHVRQSSGNSSSQGLTSLLDAGALTSILALQDGKSEPAEEASHVAPWLRPHSSVPSVLQKALLRELGWSPSVRAPGNLLPPEQFIKQLRYQRTVRGHHFAVYCIAFDRSGRRIITGSDDRLVKIWSVETALLLMSCRGHEGEVTDLALSSDNGIVASSSNDTTIRCWDMTDGQLGVPVSVLLGHTAPVTFIDFCACIPDALLSSSLDGTCRIWSARDGGAAVHVLTAALLFGPTRGLTRFGGGLSDSGRHTRSAAGPSTGAPLGAAGPSGSNGRGASTPAGPGPSSLRLAAAAAAAAANGSAPASGDESQQGLLPQNETPGLLVCSFSKDASYIVAGANDCCTYVWHWDVGHKTRQKNTRGVYAPPDDDDDTPETGDLLKWFSHNSKGVATGAKDGSVRIWRRQRKGRAISNMWVNSLVLSCPVDDAAAANARRRRRAPPTNSINQVAWTRDDSMILAALTDDSVRVWDAWGGQLLQRLEGHAGRAHVLECHPLDHRLAMSAGYDGLTIIWDILAGRALARFSTQDTRPVGDRWCDPIQLVDGHWSADGASVVVADVAGQWHLYSCGNFSFPARALYDHFLSGDYAPLVRDANQFVLDVDSQQPPHISQHNDTLVDFLGEPYPPSIQAARREGRLGRMSEAEVAVDLRAQPGMLPNALIQAGPTLTAAAWQSQEAGGSEEEIQLAVARAHERMLQAELVESQVPAAQAGPSEPQQQQQPARAGRAPPDGSRAASSRQAEQVRALNRLEDDADSLNDFAFTSDEDSDGWLHAEARPTRASARQQARQLRSRNRGGGEAGEHEESEDNRERRATRRAEMRERRQVELMMEEGSARPSRASKRPRRGATADVADEAPGTSGSEYSSGEEEDNASEGGSGPGTRRLLRRRTGAAPGGSQRQRERERERERQESRRRQREARLQNRNRSRLRAQAVHAEGAAAEGRSFKAYSWLQVLAQTPGVYVPQLGDDVVYLQHGHRLYFEKMNDKRRGPWDTVVSTAAGSRGARMRQAEPARVVALRYEISADAHHDTMAVLRLALTDEGSPLAGREFELEMPPPHHGQAEFIVLRSRFDVSVQRDWHELDKCQVYYPDEEPGRGQWWSGQVVCDQQEFLGPDEARQLLENPWGSESLWERFTIHWDEPVGADPSQQSPWEMFNEDVQPEEVLAEAPALEPSLQQRAQAALERLSRAPRFQLFAETPTPDAVYSTGDGGESLKCRHANSNDTPVWYTAVVPLPLAIPDVLERVKSGYYRQPQALQHDARTISSNAVLFNGEGSEVAQLAEELAGCIIAAVQGQEVVINEATGVDDDDDDEEVEISEDEDGQDDEDSAGFHHFARRPRSLRRRGHNNALGAIEATSDDEDDEEEAAPSRHTRRRSLHRHAGTLDHREANGIPLGGHSRFPSRLRQMVSRYSPEADGAAFSHRHTRRLDRDGHHSAPAHGQDARSVRWGLRSREPATAGASGSDDAAAASAPGRFPVVRLRVSSRVHGLESPPIGQLLRSAPPPPLPPPASADGPARPPRRAAAAAAAQPPPAAASPEPEASRRSISRHSLRSGRELSAPILPNGLAAGELMGTPDRGAPAEDGALPSPARSTRRRAASTTPVLPCRGGGGAALENGDAVAAASGRWPRRQGTRSAEKKADHSEEDQDDDRGPGQGRLKRGRQRSLEELQKAEGSAGGPQQDPGEGAEESQNLPGRASSGLRFRFTRNGVSL</sequence>
<gene>
    <name evidence="8" type="ORF">COCSUDRAFT_56052</name>
</gene>
<dbReference type="Pfam" id="PF25313">
    <property type="entry name" value="BRWD_AD"/>
    <property type="match status" value="1"/>
</dbReference>
<feature type="region of interest" description="Disordered" evidence="6">
    <location>
        <begin position="1522"/>
        <end position="1744"/>
    </location>
</feature>
<feature type="compositionally biased region" description="Acidic residues" evidence="6">
    <location>
        <begin position="1388"/>
        <end position="1398"/>
    </location>
</feature>
<dbReference type="InterPro" id="IPR036427">
    <property type="entry name" value="Bromodomain-like_sf"/>
</dbReference>
<dbReference type="InterPro" id="IPR020472">
    <property type="entry name" value="WD40_PAC1"/>
</dbReference>
<dbReference type="InterPro" id="IPR001487">
    <property type="entry name" value="Bromodomain"/>
</dbReference>
<evidence type="ECO:0000256" key="1">
    <source>
        <dbReference type="ARBA" id="ARBA00022574"/>
    </source>
</evidence>
<dbReference type="EMBL" id="AGSI01000010">
    <property type="protein sequence ID" value="EIE22362.1"/>
    <property type="molecule type" value="Genomic_DNA"/>
</dbReference>
<feature type="compositionally biased region" description="Pro residues" evidence="6">
    <location>
        <begin position="1533"/>
        <end position="1542"/>
    </location>
</feature>
<protein>
    <recommendedName>
        <fullName evidence="7">Bromo domain-containing protein</fullName>
    </recommendedName>
</protein>
<evidence type="ECO:0000256" key="2">
    <source>
        <dbReference type="ARBA" id="ARBA00022737"/>
    </source>
</evidence>
<dbReference type="InterPro" id="IPR001680">
    <property type="entry name" value="WD40_rpt"/>
</dbReference>
<dbReference type="eggNOG" id="KOG0644">
    <property type="taxonomic scope" value="Eukaryota"/>
</dbReference>
<feature type="repeat" description="WD" evidence="5">
    <location>
        <begin position="171"/>
        <end position="208"/>
    </location>
</feature>
<dbReference type="SUPFAM" id="SSF50978">
    <property type="entry name" value="WD40 repeat-like"/>
    <property type="match status" value="2"/>
</dbReference>
<feature type="region of interest" description="Disordered" evidence="6">
    <location>
        <begin position="738"/>
        <end position="775"/>
    </location>
</feature>
<dbReference type="GeneID" id="17040348"/>
<evidence type="ECO:0000256" key="5">
    <source>
        <dbReference type="PROSITE-ProRule" id="PRU00221"/>
    </source>
</evidence>
<organism evidence="8 9">
    <name type="scientific">Coccomyxa subellipsoidea (strain C-169)</name>
    <name type="common">Green microalga</name>
    <dbReference type="NCBI Taxonomy" id="574566"/>
    <lineage>
        <taxon>Eukaryota</taxon>
        <taxon>Viridiplantae</taxon>
        <taxon>Chlorophyta</taxon>
        <taxon>core chlorophytes</taxon>
        <taxon>Trebouxiophyceae</taxon>
        <taxon>Trebouxiophyceae incertae sedis</taxon>
        <taxon>Coccomyxaceae</taxon>
        <taxon>Coccomyxa</taxon>
        <taxon>Coccomyxa subellipsoidea</taxon>
    </lineage>
</organism>
<feature type="repeat" description="WD" evidence="5">
    <location>
        <begin position="472"/>
        <end position="513"/>
    </location>
</feature>
<feature type="region of interest" description="Disordered" evidence="6">
    <location>
        <begin position="1334"/>
        <end position="1432"/>
    </location>
</feature>
<dbReference type="GO" id="GO:0006357">
    <property type="term" value="P:regulation of transcription by RNA polymerase II"/>
    <property type="evidence" value="ECO:0007669"/>
    <property type="project" value="TreeGrafter"/>
</dbReference>
<feature type="compositionally biased region" description="Basic and acidic residues" evidence="6">
    <location>
        <begin position="841"/>
        <end position="858"/>
    </location>
</feature>
<feature type="compositionally biased region" description="Low complexity" evidence="6">
    <location>
        <begin position="739"/>
        <end position="768"/>
    </location>
</feature>
<reference evidence="8 9" key="1">
    <citation type="journal article" date="2012" name="Genome Biol.">
        <title>The genome of the polar eukaryotic microalga coccomyxa subellipsoidea reveals traits of cold adaptation.</title>
        <authorList>
            <person name="Blanc G."/>
            <person name="Agarkova I."/>
            <person name="Grimwood J."/>
            <person name="Kuo A."/>
            <person name="Brueggeman A."/>
            <person name="Dunigan D."/>
            <person name="Gurnon J."/>
            <person name="Ladunga I."/>
            <person name="Lindquist E."/>
            <person name="Lucas S."/>
            <person name="Pangilinan J."/>
            <person name="Proschold T."/>
            <person name="Salamov A."/>
            <person name="Schmutz J."/>
            <person name="Weeks D."/>
            <person name="Yamada T."/>
            <person name="Claverie J.M."/>
            <person name="Grigoriev I."/>
            <person name="Van Etten J."/>
            <person name="Lomsadze A."/>
            <person name="Borodovsky M."/>
        </authorList>
    </citation>
    <scope>NUCLEOTIDE SEQUENCE [LARGE SCALE GENOMIC DNA]</scope>
    <source>
        <strain evidence="8 9">C-169</strain>
    </source>
</reference>
<dbReference type="Pfam" id="PF00439">
    <property type="entry name" value="Bromodomain"/>
    <property type="match status" value="1"/>
</dbReference>
<feature type="compositionally biased region" description="Basic and acidic residues" evidence="6">
    <location>
        <begin position="931"/>
        <end position="953"/>
    </location>
</feature>
<keyword evidence="2" id="KW-0677">Repeat</keyword>
<dbReference type="PROSITE" id="PS50014">
    <property type="entry name" value="BROMODOMAIN_2"/>
    <property type="match status" value="1"/>
</dbReference>